<dbReference type="EMBL" id="CAJVPM010008107">
    <property type="protein sequence ID" value="CAG8551917.1"/>
    <property type="molecule type" value="Genomic_DNA"/>
</dbReference>
<keyword evidence="2" id="KW-1185">Reference proteome</keyword>
<proteinExistence type="predicted"/>
<name>A0ACA9LZW1_9GLOM</name>
<evidence type="ECO:0000313" key="2">
    <source>
        <dbReference type="Proteomes" id="UP000789860"/>
    </source>
</evidence>
<feature type="non-terminal residue" evidence="1">
    <location>
        <position position="1"/>
    </location>
</feature>
<protein>
    <submittedName>
        <fullName evidence="1">575_t:CDS:1</fullName>
    </submittedName>
</protein>
<reference evidence="1" key="1">
    <citation type="submission" date="2021-06" db="EMBL/GenBank/DDBJ databases">
        <authorList>
            <person name="Kallberg Y."/>
            <person name="Tangrot J."/>
            <person name="Rosling A."/>
        </authorList>
    </citation>
    <scope>NUCLEOTIDE SEQUENCE</scope>
    <source>
        <strain evidence="1">AU212A</strain>
    </source>
</reference>
<comment type="caution">
    <text evidence="1">The sequence shown here is derived from an EMBL/GenBank/DDBJ whole genome shotgun (WGS) entry which is preliminary data.</text>
</comment>
<organism evidence="1 2">
    <name type="scientific">Scutellospora calospora</name>
    <dbReference type="NCBI Taxonomy" id="85575"/>
    <lineage>
        <taxon>Eukaryota</taxon>
        <taxon>Fungi</taxon>
        <taxon>Fungi incertae sedis</taxon>
        <taxon>Mucoromycota</taxon>
        <taxon>Glomeromycotina</taxon>
        <taxon>Glomeromycetes</taxon>
        <taxon>Diversisporales</taxon>
        <taxon>Gigasporaceae</taxon>
        <taxon>Scutellospora</taxon>
    </lineage>
</organism>
<sequence length="54" mass="6012">TEVCDILRQLSNDLPDPWYLGADGHSPSSALYALEDDLHLGAEDKQELVELLMN</sequence>
<dbReference type="Proteomes" id="UP000789860">
    <property type="component" value="Unassembled WGS sequence"/>
</dbReference>
<accession>A0ACA9LZW1</accession>
<gene>
    <name evidence="1" type="ORF">SCALOS_LOCUS5211</name>
</gene>
<evidence type="ECO:0000313" key="1">
    <source>
        <dbReference type="EMBL" id="CAG8551917.1"/>
    </source>
</evidence>